<feature type="compositionally biased region" description="Low complexity" evidence="1">
    <location>
        <begin position="89"/>
        <end position="105"/>
    </location>
</feature>
<organism evidence="2 3">
    <name type="scientific">Tilletia horrida</name>
    <dbReference type="NCBI Taxonomy" id="155126"/>
    <lineage>
        <taxon>Eukaryota</taxon>
        <taxon>Fungi</taxon>
        <taxon>Dikarya</taxon>
        <taxon>Basidiomycota</taxon>
        <taxon>Ustilaginomycotina</taxon>
        <taxon>Exobasidiomycetes</taxon>
        <taxon>Tilletiales</taxon>
        <taxon>Tilletiaceae</taxon>
        <taxon>Tilletia</taxon>
    </lineage>
</organism>
<name>A0AAN6GKP3_9BASI</name>
<sequence length="144" mass="15549">MHASSSRLITIKPFGAAAQTTSIRLAPALEQKRQARLGGAAPSSEPQPGLSKDAQALRSDVASKLLLQRQSAVRSAAITALREESSITSSDSPAAVDGSSAAALASTWPSNLRIEPEINKRDLYWKVPSEQREQLRKMLKETRK</sequence>
<proteinExistence type="predicted"/>
<feature type="region of interest" description="Disordered" evidence="1">
    <location>
        <begin position="33"/>
        <end position="54"/>
    </location>
</feature>
<evidence type="ECO:0000256" key="1">
    <source>
        <dbReference type="SAM" id="MobiDB-lite"/>
    </source>
</evidence>
<comment type="caution">
    <text evidence="2">The sequence shown here is derived from an EMBL/GenBank/DDBJ whole genome shotgun (WGS) entry which is preliminary data.</text>
</comment>
<gene>
    <name evidence="2" type="ORF">OC846_005329</name>
</gene>
<feature type="region of interest" description="Disordered" evidence="1">
    <location>
        <begin position="80"/>
        <end position="105"/>
    </location>
</feature>
<evidence type="ECO:0000313" key="3">
    <source>
        <dbReference type="Proteomes" id="UP001176517"/>
    </source>
</evidence>
<dbReference type="AlphaFoldDB" id="A0AAN6GKP3"/>
<dbReference type="Proteomes" id="UP001176517">
    <property type="component" value="Unassembled WGS sequence"/>
</dbReference>
<reference evidence="2" key="1">
    <citation type="journal article" date="2023" name="PhytoFront">
        <title>Draft Genome Resources of Seven Strains of Tilletia horrida, Causal Agent of Kernel Smut of Rice.</title>
        <authorList>
            <person name="Khanal S."/>
            <person name="Antony Babu S."/>
            <person name="Zhou X.G."/>
        </authorList>
    </citation>
    <scope>NUCLEOTIDE SEQUENCE</scope>
    <source>
        <strain evidence="2">TX6</strain>
    </source>
</reference>
<protein>
    <submittedName>
        <fullName evidence="2">Uncharacterized protein</fullName>
    </submittedName>
</protein>
<evidence type="ECO:0000313" key="2">
    <source>
        <dbReference type="EMBL" id="KAK0546290.1"/>
    </source>
</evidence>
<dbReference type="EMBL" id="JAPDMZ010000198">
    <property type="protein sequence ID" value="KAK0546290.1"/>
    <property type="molecule type" value="Genomic_DNA"/>
</dbReference>
<keyword evidence="3" id="KW-1185">Reference proteome</keyword>
<accession>A0AAN6GKP3</accession>